<dbReference type="Proteomes" id="UP001165190">
    <property type="component" value="Unassembled WGS sequence"/>
</dbReference>
<keyword evidence="2" id="KW-1133">Transmembrane helix</keyword>
<dbReference type="AlphaFoldDB" id="A0A9W7J642"/>
<accession>A0A9W7J642</accession>
<dbReference type="EMBL" id="BSYR01000049">
    <property type="protein sequence ID" value="GMJ08055.1"/>
    <property type="molecule type" value="Genomic_DNA"/>
</dbReference>
<gene>
    <name evidence="3" type="ORF">HRI_004474700</name>
</gene>
<keyword evidence="2" id="KW-0812">Transmembrane</keyword>
<evidence type="ECO:0000256" key="1">
    <source>
        <dbReference type="SAM" id="MobiDB-lite"/>
    </source>
</evidence>
<proteinExistence type="predicted"/>
<protein>
    <recommendedName>
        <fullName evidence="5">Transmembrane protein</fullName>
    </recommendedName>
</protein>
<evidence type="ECO:0000256" key="2">
    <source>
        <dbReference type="SAM" id="Phobius"/>
    </source>
</evidence>
<evidence type="ECO:0000313" key="4">
    <source>
        <dbReference type="Proteomes" id="UP001165190"/>
    </source>
</evidence>
<comment type="caution">
    <text evidence="3">The sequence shown here is derived from an EMBL/GenBank/DDBJ whole genome shotgun (WGS) entry which is preliminary data.</text>
</comment>
<sequence length="79" mass="8861">MVSPDLSHPQSFSPMEKPRNRSFWCLPDGFLFIGSAFLALLLVWSFWSFFTPTLNFEPHVTESSSKNPGDCSESGFGVN</sequence>
<organism evidence="3 4">
    <name type="scientific">Hibiscus trionum</name>
    <name type="common">Flower of an hour</name>
    <dbReference type="NCBI Taxonomy" id="183268"/>
    <lineage>
        <taxon>Eukaryota</taxon>
        <taxon>Viridiplantae</taxon>
        <taxon>Streptophyta</taxon>
        <taxon>Embryophyta</taxon>
        <taxon>Tracheophyta</taxon>
        <taxon>Spermatophyta</taxon>
        <taxon>Magnoliopsida</taxon>
        <taxon>eudicotyledons</taxon>
        <taxon>Gunneridae</taxon>
        <taxon>Pentapetalae</taxon>
        <taxon>rosids</taxon>
        <taxon>malvids</taxon>
        <taxon>Malvales</taxon>
        <taxon>Malvaceae</taxon>
        <taxon>Malvoideae</taxon>
        <taxon>Hibiscus</taxon>
    </lineage>
</organism>
<feature type="transmembrane region" description="Helical" evidence="2">
    <location>
        <begin position="23"/>
        <end position="47"/>
    </location>
</feature>
<evidence type="ECO:0008006" key="5">
    <source>
        <dbReference type="Google" id="ProtNLM"/>
    </source>
</evidence>
<evidence type="ECO:0000313" key="3">
    <source>
        <dbReference type="EMBL" id="GMJ08055.1"/>
    </source>
</evidence>
<keyword evidence="4" id="KW-1185">Reference proteome</keyword>
<name>A0A9W7J642_HIBTR</name>
<feature type="region of interest" description="Disordered" evidence="1">
    <location>
        <begin position="58"/>
        <end position="79"/>
    </location>
</feature>
<keyword evidence="2" id="KW-0472">Membrane</keyword>
<reference evidence="3" key="1">
    <citation type="submission" date="2023-05" db="EMBL/GenBank/DDBJ databases">
        <title>Genome and transcriptome analyses reveal genes involved in the formation of fine ridges on petal epidermal cells in Hibiscus trionum.</title>
        <authorList>
            <person name="Koshimizu S."/>
            <person name="Masuda S."/>
            <person name="Ishii T."/>
            <person name="Shirasu K."/>
            <person name="Hoshino A."/>
            <person name="Arita M."/>
        </authorList>
    </citation>
    <scope>NUCLEOTIDE SEQUENCE</scope>
    <source>
        <strain evidence="3">Hamamatsu line</strain>
    </source>
</reference>